<dbReference type="CDD" id="cd16841">
    <property type="entry name" value="RraA_family"/>
    <property type="match status" value="1"/>
</dbReference>
<comment type="cofactor">
    <cofactor evidence="13">
        <name>Mg(2+)</name>
        <dbReference type="ChEBI" id="CHEBI:18420"/>
    </cofactor>
</comment>
<keyword evidence="15" id="KW-1185">Reference proteome</keyword>
<feature type="binding site" evidence="13">
    <location>
        <position position="101"/>
    </location>
    <ligand>
        <name>substrate</name>
    </ligand>
</feature>
<comment type="similarity">
    <text evidence="3">Belongs to the class II aldolase/RraA-like family.</text>
</comment>
<gene>
    <name evidence="14" type="ORF">Amac_054180</name>
</gene>
<evidence type="ECO:0000256" key="13">
    <source>
        <dbReference type="PIRSR" id="PIRSR605493-1"/>
    </source>
</evidence>
<protein>
    <recommendedName>
        <fullName evidence="7">Putative 4-hydroxy-4-methyl-2-oxoglutarate aldolase</fullName>
        <ecNumber evidence="6">4.1.1.112</ecNumber>
        <ecNumber evidence="5">4.1.3.17</ecNumber>
    </recommendedName>
    <alternativeName>
        <fullName evidence="11">Oxaloacetate decarboxylase</fullName>
    </alternativeName>
    <alternativeName>
        <fullName evidence="9">Regulator of ribonuclease activity homolog</fullName>
    </alternativeName>
    <alternativeName>
        <fullName evidence="10">RraA-like protein</fullName>
    </alternativeName>
</protein>
<dbReference type="InterPro" id="IPR036704">
    <property type="entry name" value="RraA/RraA-like_sf"/>
</dbReference>
<proteinExistence type="inferred from homology"/>
<evidence type="ECO:0000256" key="5">
    <source>
        <dbReference type="ARBA" id="ARBA00012213"/>
    </source>
</evidence>
<evidence type="ECO:0000256" key="11">
    <source>
        <dbReference type="ARBA" id="ARBA00032305"/>
    </source>
</evidence>
<dbReference type="RefSeq" id="WP_155357176.1">
    <property type="nucleotide sequence ID" value="NZ_BAAAHL010000038.1"/>
</dbReference>
<evidence type="ECO:0000313" key="14">
    <source>
        <dbReference type="EMBL" id="GES11821.1"/>
    </source>
</evidence>
<dbReference type="Proteomes" id="UP000331127">
    <property type="component" value="Unassembled WGS sequence"/>
</dbReference>
<dbReference type="Gene3D" id="3.50.30.40">
    <property type="entry name" value="Ribonuclease E inhibitor RraA/RraA-like"/>
    <property type="match status" value="1"/>
</dbReference>
<dbReference type="InterPro" id="IPR005493">
    <property type="entry name" value="RraA/RraA-like"/>
</dbReference>
<dbReference type="EC" id="4.1.1.112" evidence="6"/>
<comment type="catalytic activity">
    <reaction evidence="1">
        <text>4-hydroxy-4-methyl-2-oxoglutarate = 2 pyruvate</text>
        <dbReference type="Rhea" id="RHEA:22748"/>
        <dbReference type="ChEBI" id="CHEBI:15361"/>
        <dbReference type="ChEBI" id="CHEBI:58276"/>
        <dbReference type="EC" id="4.1.3.17"/>
    </reaction>
</comment>
<sequence>MNGFAQLGVSTVYEASGRAGLVDGALIRVVPGSRAAGPARTVRCGQDDNLGIHQALDRIEPGEVLVAVMPRPAPVALVGELLAVQAKARGAAALLLDAAVRDVDELAEVGLPVWARWVCPRGADKELAGELDVPVEFGGIVIAPGDTVVLDGDGAVVVPAAGARATLAASRQRASVERELLPRLAAGEATLDLLDLRTRIGTA</sequence>
<comment type="caution">
    <text evidence="14">The sequence shown here is derived from an EMBL/GenBank/DDBJ whole genome shotgun (WGS) entry which is preliminary data.</text>
</comment>
<feature type="binding site" evidence="13">
    <location>
        <position position="102"/>
    </location>
    <ligand>
        <name>Mg(2+)</name>
        <dbReference type="ChEBI" id="CHEBI:18420"/>
    </ligand>
</feature>
<dbReference type="AlphaFoldDB" id="A0A5M3WWZ9"/>
<evidence type="ECO:0000256" key="4">
    <source>
        <dbReference type="ARBA" id="ARBA00011233"/>
    </source>
</evidence>
<reference evidence="14 15" key="1">
    <citation type="submission" date="2019-10" db="EMBL/GenBank/DDBJ databases">
        <title>Whole genome shotgun sequence of Acrocarpospora macrocephala NBRC 16266.</title>
        <authorList>
            <person name="Ichikawa N."/>
            <person name="Kimura A."/>
            <person name="Kitahashi Y."/>
            <person name="Komaki H."/>
            <person name="Oguchi A."/>
        </authorList>
    </citation>
    <scope>NUCLEOTIDE SEQUENCE [LARGE SCALE GENOMIC DNA]</scope>
    <source>
        <strain evidence="14 15">NBRC 16266</strain>
    </source>
</reference>
<dbReference type="Pfam" id="PF03737">
    <property type="entry name" value="RraA-like"/>
    <property type="match status" value="1"/>
</dbReference>
<evidence type="ECO:0000256" key="7">
    <source>
        <dbReference type="ARBA" id="ARBA00016549"/>
    </source>
</evidence>
<evidence type="ECO:0000313" key="15">
    <source>
        <dbReference type="Proteomes" id="UP000331127"/>
    </source>
</evidence>
<organism evidence="14 15">
    <name type="scientific">Acrocarpospora macrocephala</name>
    <dbReference type="NCBI Taxonomy" id="150177"/>
    <lineage>
        <taxon>Bacteria</taxon>
        <taxon>Bacillati</taxon>
        <taxon>Actinomycetota</taxon>
        <taxon>Actinomycetes</taxon>
        <taxon>Streptosporangiales</taxon>
        <taxon>Streptosporangiaceae</taxon>
        <taxon>Acrocarpospora</taxon>
    </lineage>
</organism>
<dbReference type="GO" id="GO:0046872">
    <property type="term" value="F:metal ion binding"/>
    <property type="evidence" value="ECO:0007669"/>
    <property type="project" value="UniProtKB-KW"/>
</dbReference>
<evidence type="ECO:0000256" key="2">
    <source>
        <dbReference type="ARBA" id="ARBA00001968"/>
    </source>
</evidence>
<evidence type="ECO:0000256" key="6">
    <source>
        <dbReference type="ARBA" id="ARBA00012947"/>
    </source>
</evidence>
<comment type="catalytic activity">
    <reaction evidence="12">
        <text>oxaloacetate + H(+) = pyruvate + CO2</text>
        <dbReference type="Rhea" id="RHEA:15641"/>
        <dbReference type="ChEBI" id="CHEBI:15361"/>
        <dbReference type="ChEBI" id="CHEBI:15378"/>
        <dbReference type="ChEBI" id="CHEBI:16452"/>
        <dbReference type="ChEBI" id="CHEBI:16526"/>
        <dbReference type="EC" id="4.1.1.112"/>
    </reaction>
</comment>
<dbReference type="PANTHER" id="PTHR33254">
    <property type="entry name" value="4-HYDROXY-4-METHYL-2-OXOGLUTARATE ALDOLASE 3-RELATED"/>
    <property type="match status" value="1"/>
</dbReference>
<dbReference type="EMBL" id="BLAE01000033">
    <property type="protein sequence ID" value="GES11821.1"/>
    <property type="molecule type" value="Genomic_DNA"/>
</dbReference>
<evidence type="ECO:0000256" key="3">
    <source>
        <dbReference type="ARBA" id="ARBA00008621"/>
    </source>
</evidence>
<accession>A0A5M3WWZ9</accession>
<dbReference type="PANTHER" id="PTHR33254:SF4">
    <property type="entry name" value="4-HYDROXY-4-METHYL-2-OXOGLUTARATE ALDOLASE 3-RELATED"/>
    <property type="match status" value="1"/>
</dbReference>
<keyword evidence="13" id="KW-0479">Metal-binding</keyword>
<comment type="subunit">
    <text evidence="4">Homotrimer.</text>
</comment>
<feature type="binding site" evidence="13">
    <location>
        <begin position="79"/>
        <end position="82"/>
    </location>
    <ligand>
        <name>substrate</name>
    </ligand>
</feature>
<dbReference type="OrthoDB" id="943692at2"/>
<name>A0A5M3WWZ9_9ACTN</name>
<dbReference type="EC" id="4.1.3.17" evidence="5"/>
<dbReference type="GO" id="GO:0047443">
    <property type="term" value="F:4-hydroxy-4-methyl-2-oxoglutarate aldolase activity"/>
    <property type="evidence" value="ECO:0007669"/>
    <property type="project" value="UniProtKB-EC"/>
</dbReference>
<evidence type="ECO:0000256" key="1">
    <source>
        <dbReference type="ARBA" id="ARBA00001342"/>
    </source>
</evidence>
<evidence type="ECO:0000256" key="8">
    <source>
        <dbReference type="ARBA" id="ARBA00025046"/>
    </source>
</evidence>
<comment type="cofactor">
    <cofactor evidence="2">
        <name>a divalent metal cation</name>
        <dbReference type="ChEBI" id="CHEBI:60240"/>
    </cofactor>
</comment>
<comment type="function">
    <text evidence="8">Catalyzes the aldol cleavage of 4-hydroxy-4-methyl-2-oxoglutarate (HMG) into 2 molecules of pyruvate. Also contains a secondary oxaloacetate (OAA) decarboxylase activity due to the common pyruvate enolate transition state formed following C-C bond cleavage in the retro-aldol and decarboxylation reactions.</text>
</comment>
<dbReference type="GO" id="GO:0008948">
    <property type="term" value="F:oxaloacetate decarboxylase activity"/>
    <property type="evidence" value="ECO:0007669"/>
    <property type="project" value="UniProtKB-EC"/>
</dbReference>
<evidence type="ECO:0000256" key="10">
    <source>
        <dbReference type="ARBA" id="ARBA00030169"/>
    </source>
</evidence>
<dbReference type="SUPFAM" id="SSF89562">
    <property type="entry name" value="RraA-like"/>
    <property type="match status" value="1"/>
</dbReference>
<evidence type="ECO:0000256" key="12">
    <source>
        <dbReference type="ARBA" id="ARBA00047973"/>
    </source>
</evidence>
<keyword evidence="13" id="KW-0460">Magnesium</keyword>
<evidence type="ECO:0000256" key="9">
    <source>
        <dbReference type="ARBA" id="ARBA00029596"/>
    </source>
</evidence>